<keyword evidence="3" id="KW-1185">Reference proteome</keyword>
<organism evidence="2 3">
    <name type="scientific">Terasakiispira papahanaumokuakeensis</name>
    <dbReference type="NCBI Taxonomy" id="197479"/>
    <lineage>
        <taxon>Bacteria</taxon>
        <taxon>Pseudomonadati</taxon>
        <taxon>Pseudomonadota</taxon>
        <taxon>Gammaproteobacteria</taxon>
        <taxon>Oceanospirillales</taxon>
        <taxon>Terasakiispira</taxon>
    </lineage>
</organism>
<sequence>MSISRLMLLAAALLAALAYHVITVSRLEQDIHDTQHLLQQVKQDRETYQAALAHVQDTLKQVRDQYQREVSARDAAQRQAQQLEADYAQAKRQLLQLSQQDEAVGRWGRQPVPAALVERLQPSASRAEGDH</sequence>
<feature type="coiled-coil region" evidence="1">
    <location>
        <begin position="24"/>
        <end position="100"/>
    </location>
</feature>
<accession>A0A1E2V735</accession>
<reference evidence="2 3" key="1">
    <citation type="submission" date="2016-08" db="EMBL/GenBank/DDBJ databases">
        <authorList>
            <person name="Seilhamer J.J."/>
        </authorList>
    </citation>
    <scope>NUCLEOTIDE SEQUENCE [LARGE SCALE GENOMIC DNA]</scope>
    <source>
        <strain evidence="2 3">PH27A</strain>
    </source>
</reference>
<dbReference type="STRING" id="197479.BFW38_03345"/>
<evidence type="ECO:0000313" key="2">
    <source>
        <dbReference type="EMBL" id="ODC02723.1"/>
    </source>
</evidence>
<dbReference type="Proteomes" id="UP000094291">
    <property type="component" value="Unassembled WGS sequence"/>
</dbReference>
<dbReference type="AlphaFoldDB" id="A0A1E2V735"/>
<keyword evidence="1" id="KW-0175">Coiled coil</keyword>
<evidence type="ECO:0008006" key="4">
    <source>
        <dbReference type="Google" id="ProtNLM"/>
    </source>
</evidence>
<protein>
    <recommendedName>
        <fullName evidence="4">Phage lysis regulatory protein, LysB family</fullName>
    </recommendedName>
</protein>
<comment type="caution">
    <text evidence="2">The sequence shown here is derived from an EMBL/GenBank/DDBJ whole genome shotgun (WGS) entry which is preliminary data.</text>
</comment>
<evidence type="ECO:0000313" key="3">
    <source>
        <dbReference type="Proteomes" id="UP000094291"/>
    </source>
</evidence>
<proteinExistence type="predicted"/>
<evidence type="ECO:0000256" key="1">
    <source>
        <dbReference type="SAM" id="Coils"/>
    </source>
</evidence>
<dbReference type="EMBL" id="MDTQ01000001">
    <property type="protein sequence ID" value="ODC02723.1"/>
    <property type="molecule type" value="Genomic_DNA"/>
</dbReference>
<name>A0A1E2V735_9GAMM</name>
<gene>
    <name evidence="2" type="ORF">BFW38_03345</name>
</gene>
<dbReference type="RefSeq" id="WP_068997118.1">
    <property type="nucleotide sequence ID" value="NZ_MDTQ01000001.1"/>
</dbReference>